<sequence>VQAACTPFWLIVRQEEVVLGHNCIATDHSNGGVGGRIAVYHLTEPPSRVVMEEELAGWFLAVKGAVHDLVSFSCISGKKGTPRNQSSNLESSRCGGGFHLSPTLSVARESIVDISGSDSGIATVLEGGSAAKSFSPESSPSYAVIDIRSSGGAP</sequence>
<accession>A0A9J7ZCL8</accession>
<dbReference type="Proteomes" id="UP001108240">
    <property type="component" value="Unplaced"/>
</dbReference>
<dbReference type="Ensembl" id="ENSCCRT00000131685.1">
    <property type="protein sequence ID" value="ENSCCRP00000130929.1"/>
    <property type="gene ID" value="ENSCCRG00000053990.1"/>
</dbReference>
<evidence type="ECO:0000313" key="1">
    <source>
        <dbReference type="Ensembl" id="ENSCCRP00000130929.1"/>
    </source>
</evidence>
<protein>
    <submittedName>
        <fullName evidence="1">Uncharacterized protein</fullName>
    </submittedName>
</protein>
<reference evidence="1" key="2">
    <citation type="submission" date="2025-09" db="UniProtKB">
        <authorList>
            <consortium name="Ensembl"/>
        </authorList>
    </citation>
    <scope>IDENTIFICATION</scope>
</reference>
<proteinExistence type="predicted"/>
<evidence type="ECO:0000313" key="2">
    <source>
        <dbReference type="Proteomes" id="UP001108240"/>
    </source>
</evidence>
<dbReference type="AlphaFoldDB" id="A0A9J7ZCL8"/>
<name>A0A9J7ZCL8_CYPCA</name>
<keyword evidence="2" id="KW-1185">Reference proteome</keyword>
<organism evidence="1 2">
    <name type="scientific">Cyprinus carpio carpio</name>
    <dbReference type="NCBI Taxonomy" id="630221"/>
    <lineage>
        <taxon>Eukaryota</taxon>
        <taxon>Metazoa</taxon>
        <taxon>Chordata</taxon>
        <taxon>Craniata</taxon>
        <taxon>Vertebrata</taxon>
        <taxon>Euteleostomi</taxon>
        <taxon>Actinopterygii</taxon>
        <taxon>Neopterygii</taxon>
        <taxon>Teleostei</taxon>
        <taxon>Ostariophysi</taxon>
        <taxon>Cypriniformes</taxon>
        <taxon>Cyprinidae</taxon>
        <taxon>Cyprininae</taxon>
        <taxon>Cyprinus</taxon>
    </lineage>
</organism>
<reference evidence="1" key="1">
    <citation type="submission" date="2025-08" db="UniProtKB">
        <authorList>
            <consortium name="Ensembl"/>
        </authorList>
    </citation>
    <scope>IDENTIFICATION</scope>
</reference>